<reference evidence="2 3" key="1">
    <citation type="submission" date="2018-03" db="EMBL/GenBank/DDBJ databases">
        <title>Draft genome sequence of Rohu Carp (Labeo rohita).</title>
        <authorList>
            <person name="Das P."/>
            <person name="Kushwaha B."/>
            <person name="Joshi C.G."/>
            <person name="Kumar D."/>
            <person name="Nagpure N.S."/>
            <person name="Sahoo L."/>
            <person name="Das S.P."/>
            <person name="Bit A."/>
            <person name="Patnaik S."/>
            <person name="Meher P.K."/>
            <person name="Jayasankar P."/>
            <person name="Koringa P.G."/>
            <person name="Patel N.V."/>
            <person name="Hinsu A.T."/>
            <person name="Kumar R."/>
            <person name="Pandey M."/>
            <person name="Agarwal S."/>
            <person name="Srivastava S."/>
            <person name="Singh M."/>
            <person name="Iquebal M.A."/>
            <person name="Jaiswal S."/>
            <person name="Angadi U.B."/>
            <person name="Kumar N."/>
            <person name="Raza M."/>
            <person name="Shah T.M."/>
            <person name="Rai A."/>
            <person name="Jena J.K."/>
        </authorList>
    </citation>
    <scope>NUCLEOTIDE SEQUENCE [LARGE SCALE GENOMIC DNA]</scope>
    <source>
        <strain evidence="2">DASCIFA01</strain>
        <tissue evidence="2">Testis</tissue>
    </source>
</reference>
<keyword evidence="1" id="KW-0472">Membrane</keyword>
<sequence>MEPSSQTVNMSVSDAAYARRPVRVTPRGASSHFVGSTIVILSSYAVTTLAMNCGKKIQEERLKTSEN</sequence>
<proteinExistence type="predicted"/>
<accession>A0A498M841</accession>
<dbReference type="AlphaFoldDB" id="A0A498M841"/>
<name>A0A498M841_LABRO</name>
<keyword evidence="3" id="KW-1185">Reference proteome</keyword>
<dbReference type="EMBL" id="QBIY01012854">
    <property type="protein sequence ID" value="RXN15374.1"/>
    <property type="molecule type" value="Genomic_DNA"/>
</dbReference>
<dbReference type="Proteomes" id="UP000290572">
    <property type="component" value="Unassembled WGS sequence"/>
</dbReference>
<evidence type="ECO:0000313" key="2">
    <source>
        <dbReference type="EMBL" id="RXN15374.1"/>
    </source>
</evidence>
<comment type="caution">
    <text evidence="2">The sequence shown here is derived from an EMBL/GenBank/DDBJ whole genome shotgun (WGS) entry which is preliminary data.</text>
</comment>
<keyword evidence="1" id="KW-0812">Transmembrane</keyword>
<evidence type="ECO:0000313" key="3">
    <source>
        <dbReference type="Proteomes" id="UP000290572"/>
    </source>
</evidence>
<protein>
    <submittedName>
        <fullName evidence="2">Uncharacterized protein</fullName>
    </submittedName>
</protein>
<evidence type="ECO:0000256" key="1">
    <source>
        <dbReference type="SAM" id="Phobius"/>
    </source>
</evidence>
<feature type="transmembrane region" description="Helical" evidence="1">
    <location>
        <begin position="33"/>
        <end position="53"/>
    </location>
</feature>
<keyword evidence="1" id="KW-1133">Transmembrane helix</keyword>
<organism evidence="2 3">
    <name type="scientific">Labeo rohita</name>
    <name type="common">Indian major carp</name>
    <name type="synonym">Cyprinus rohita</name>
    <dbReference type="NCBI Taxonomy" id="84645"/>
    <lineage>
        <taxon>Eukaryota</taxon>
        <taxon>Metazoa</taxon>
        <taxon>Chordata</taxon>
        <taxon>Craniata</taxon>
        <taxon>Vertebrata</taxon>
        <taxon>Euteleostomi</taxon>
        <taxon>Actinopterygii</taxon>
        <taxon>Neopterygii</taxon>
        <taxon>Teleostei</taxon>
        <taxon>Ostariophysi</taxon>
        <taxon>Cypriniformes</taxon>
        <taxon>Cyprinidae</taxon>
        <taxon>Labeoninae</taxon>
        <taxon>Labeonini</taxon>
        <taxon>Labeo</taxon>
    </lineage>
</organism>
<gene>
    <name evidence="2" type="ORF">ROHU_028033</name>
</gene>